<dbReference type="SUPFAM" id="SSF53474">
    <property type="entry name" value="alpha/beta-Hydrolases"/>
    <property type="match status" value="1"/>
</dbReference>
<dbReference type="RefSeq" id="WP_121091155.1">
    <property type="nucleotide sequence ID" value="NZ_RBZU01000018.1"/>
</dbReference>
<feature type="compositionally biased region" description="Low complexity" evidence="2">
    <location>
        <begin position="687"/>
        <end position="706"/>
    </location>
</feature>
<dbReference type="EMBL" id="RBZU01000018">
    <property type="protein sequence ID" value="RKP45040.1"/>
    <property type="molecule type" value="Genomic_DNA"/>
</dbReference>
<feature type="compositionally biased region" description="Polar residues" evidence="2">
    <location>
        <begin position="1"/>
        <end position="10"/>
    </location>
</feature>
<dbReference type="OrthoDB" id="4269629at2"/>
<dbReference type="PANTHER" id="PTHR42776">
    <property type="entry name" value="SERINE PEPTIDASE S9 FAMILY MEMBER"/>
    <property type="match status" value="1"/>
</dbReference>
<dbReference type="Gene3D" id="3.40.50.1820">
    <property type="entry name" value="alpha/beta hydrolase"/>
    <property type="match status" value="1"/>
</dbReference>
<feature type="domain" description="Peptidase S9 prolyl oligopeptidase catalytic" evidence="3">
    <location>
        <begin position="458"/>
        <end position="650"/>
    </location>
</feature>
<dbReference type="GO" id="GO:0004252">
    <property type="term" value="F:serine-type endopeptidase activity"/>
    <property type="evidence" value="ECO:0007669"/>
    <property type="project" value="TreeGrafter"/>
</dbReference>
<gene>
    <name evidence="4" type="ORF">D7S86_26775</name>
</gene>
<dbReference type="AlphaFoldDB" id="A0A494X3W9"/>
<evidence type="ECO:0000259" key="3">
    <source>
        <dbReference type="Pfam" id="PF00326"/>
    </source>
</evidence>
<feature type="compositionally biased region" description="Low complexity" evidence="2">
    <location>
        <begin position="34"/>
        <end position="55"/>
    </location>
</feature>
<feature type="region of interest" description="Disordered" evidence="2">
    <location>
        <begin position="666"/>
        <end position="706"/>
    </location>
</feature>
<dbReference type="Pfam" id="PF00326">
    <property type="entry name" value="Peptidase_S9"/>
    <property type="match status" value="1"/>
</dbReference>
<evidence type="ECO:0000256" key="1">
    <source>
        <dbReference type="ARBA" id="ARBA00022801"/>
    </source>
</evidence>
<dbReference type="InterPro" id="IPR001375">
    <property type="entry name" value="Peptidase_S9_cat"/>
</dbReference>
<evidence type="ECO:0000313" key="5">
    <source>
        <dbReference type="Proteomes" id="UP000270342"/>
    </source>
</evidence>
<dbReference type="GO" id="GO:0006508">
    <property type="term" value="P:proteolysis"/>
    <property type="evidence" value="ECO:0007669"/>
    <property type="project" value="InterPro"/>
</dbReference>
<sequence>MTDVSVSKTPSVPGVHDARRAARAAESPREDTRAAGAPPADSASESPSDPSARAANVESPKRNLVAGKQTSGDGGTRIVVQPRARNGRLGEAVVVFEGAPDARVTLHGWLGDSNLLVRAPAGASQVNHVWKVSSDGRTRVDMTAALGDVSRVRIVDRGASLLVYATDLADGKTIKRYLVDASTFEARDTGRALDVEDASIEESGEDARGLRYRRDVADRNGVVRVTVEGPQGFGKVVYRSAADAPYRVIARPNFYESFVVLGFTQDNKRLIVRSNIETDRVVLAEFDPELGKQTRILFVEPGADVTSAVMKEDGDGTAVREVLTMKNGRERQRIVDPAFKRVHDAVAQKLGDGKFTLTVPDFEAGFCRVDADGSRGPSVWLYDIARDRLVQIARPKGRDVPSTQSVKRPIQFRARDGLRVSGYFSAPQRMPTRGGTGGPPPMVVLVHSGPFASDGAGYDEQVQWFTSRGYAVLQVNYRGSSDYGKAFARAGDRQWGRAMQTDLADGVDYVLRRGWADGRRVAIMGLSYGGYAALAGATLDPKRYAAAISIGGLSDLAKQVVDIDVSPEQKAFMYERHGDPGNAADMTIIHDTSPLNFAERVKHPVLLMHARRDPAVPVSHSERMAEALRTAGKSVETMFVDRDTHAVDDDMYPVIEAFLAKHLARRAGKPATDGSKVKPISEHRTPARGSAPSAGAAIPSLSARPV</sequence>
<evidence type="ECO:0000256" key="2">
    <source>
        <dbReference type="SAM" id="MobiDB-lite"/>
    </source>
</evidence>
<feature type="compositionally biased region" description="Basic and acidic residues" evidence="2">
    <location>
        <begin position="675"/>
        <end position="685"/>
    </location>
</feature>
<evidence type="ECO:0000313" key="4">
    <source>
        <dbReference type="EMBL" id="RKP45040.1"/>
    </source>
</evidence>
<comment type="caution">
    <text evidence="4">The sequence shown here is derived from an EMBL/GenBank/DDBJ whole genome shotgun (WGS) entry which is preliminary data.</text>
</comment>
<dbReference type="InterPro" id="IPR029058">
    <property type="entry name" value="AB_hydrolase_fold"/>
</dbReference>
<protein>
    <submittedName>
        <fullName evidence="4">S9 family peptidase</fullName>
    </submittedName>
</protein>
<keyword evidence="5" id="KW-1185">Reference proteome</keyword>
<dbReference type="Proteomes" id="UP000270342">
    <property type="component" value="Unassembled WGS sequence"/>
</dbReference>
<name>A0A494X3W9_9BURK</name>
<feature type="region of interest" description="Disordered" evidence="2">
    <location>
        <begin position="1"/>
        <end position="82"/>
    </location>
</feature>
<proteinExistence type="predicted"/>
<organism evidence="4 5">
    <name type="scientific">Pararobbsia silviterrae</name>
    <dbReference type="NCBI Taxonomy" id="1792498"/>
    <lineage>
        <taxon>Bacteria</taxon>
        <taxon>Pseudomonadati</taxon>
        <taxon>Pseudomonadota</taxon>
        <taxon>Betaproteobacteria</taxon>
        <taxon>Burkholderiales</taxon>
        <taxon>Burkholderiaceae</taxon>
        <taxon>Pararobbsia</taxon>
    </lineage>
</organism>
<accession>A0A494X3W9</accession>
<keyword evidence="1" id="KW-0378">Hydrolase</keyword>
<dbReference type="PANTHER" id="PTHR42776:SF27">
    <property type="entry name" value="DIPEPTIDYL PEPTIDASE FAMILY MEMBER 6"/>
    <property type="match status" value="1"/>
</dbReference>
<reference evidence="4 5" key="1">
    <citation type="submission" date="2018-10" db="EMBL/GenBank/DDBJ databases">
        <title>Robbsia sp. DHC34, isolated from soil.</title>
        <authorList>
            <person name="Gao Z.-H."/>
            <person name="Qiu L.-H."/>
        </authorList>
    </citation>
    <scope>NUCLEOTIDE SEQUENCE [LARGE SCALE GENOMIC DNA]</scope>
    <source>
        <strain evidence="4 5">DHC34</strain>
    </source>
</reference>